<feature type="compositionally biased region" description="Basic and acidic residues" evidence="2">
    <location>
        <begin position="634"/>
        <end position="646"/>
    </location>
</feature>
<dbReference type="EMBL" id="BKCJ010115007">
    <property type="protein sequence ID" value="GEX54992.1"/>
    <property type="molecule type" value="Genomic_DNA"/>
</dbReference>
<reference evidence="4" key="1">
    <citation type="journal article" date="2019" name="Sci. Rep.">
        <title>Draft genome of Tanacetum cinerariifolium, the natural source of mosquito coil.</title>
        <authorList>
            <person name="Yamashiro T."/>
            <person name="Shiraishi A."/>
            <person name="Satake H."/>
            <person name="Nakayama K."/>
        </authorList>
    </citation>
    <scope>NUCLEOTIDE SEQUENCE</scope>
</reference>
<feature type="coiled-coil region" evidence="1">
    <location>
        <begin position="1117"/>
        <end position="1151"/>
    </location>
</feature>
<dbReference type="InterPro" id="IPR013103">
    <property type="entry name" value="RVT_2"/>
</dbReference>
<evidence type="ECO:0000256" key="1">
    <source>
        <dbReference type="SAM" id="Coils"/>
    </source>
</evidence>
<comment type="caution">
    <text evidence="4">The sequence shown here is derived from an EMBL/GenBank/DDBJ whole genome shotgun (WGS) entry which is preliminary data.</text>
</comment>
<feature type="region of interest" description="Disordered" evidence="2">
    <location>
        <begin position="1212"/>
        <end position="1240"/>
    </location>
</feature>
<evidence type="ECO:0000259" key="3">
    <source>
        <dbReference type="Pfam" id="PF07727"/>
    </source>
</evidence>
<proteinExistence type="predicted"/>
<dbReference type="AlphaFoldDB" id="A0A699H677"/>
<keyword evidence="1" id="KW-0175">Coiled coil</keyword>
<name>A0A699H677_TANCI</name>
<feature type="region of interest" description="Disordered" evidence="2">
    <location>
        <begin position="625"/>
        <end position="646"/>
    </location>
</feature>
<dbReference type="Pfam" id="PF14223">
    <property type="entry name" value="Retrotran_gag_2"/>
    <property type="match status" value="1"/>
</dbReference>
<evidence type="ECO:0000313" key="4">
    <source>
        <dbReference type="EMBL" id="GEX54992.1"/>
    </source>
</evidence>
<protein>
    <submittedName>
        <fullName evidence="4">Putative ribonuclease H-like domain-containing protein</fullName>
    </submittedName>
</protein>
<feature type="coiled-coil region" evidence="1">
    <location>
        <begin position="65"/>
        <end position="92"/>
    </location>
</feature>
<evidence type="ECO:0000256" key="2">
    <source>
        <dbReference type="SAM" id="MobiDB-lite"/>
    </source>
</evidence>
<accession>A0A699H677</accession>
<feature type="domain" description="Reverse transcriptase Ty1/copia-type" evidence="3">
    <location>
        <begin position="790"/>
        <end position="992"/>
    </location>
</feature>
<gene>
    <name evidence="4" type="ORF">Tci_326967</name>
</gene>
<feature type="compositionally biased region" description="Basic and acidic residues" evidence="2">
    <location>
        <begin position="1212"/>
        <end position="1226"/>
    </location>
</feature>
<dbReference type="SUPFAM" id="SSF56672">
    <property type="entry name" value="DNA/RNA polymerases"/>
    <property type="match status" value="1"/>
</dbReference>
<organism evidence="4">
    <name type="scientific">Tanacetum cinerariifolium</name>
    <name type="common">Dalmatian daisy</name>
    <name type="synonym">Chrysanthemum cinerariifolium</name>
    <dbReference type="NCBI Taxonomy" id="118510"/>
    <lineage>
        <taxon>Eukaryota</taxon>
        <taxon>Viridiplantae</taxon>
        <taxon>Streptophyta</taxon>
        <taxon>Embryophyta</taxon>
        <taxon>Tracheophyta</taxon>
        <taxon>Spermatophyta</taxon>
        <taxon>Magnoliopsida</taxon>
        <taxon>eudicotyledons</taxon>
        <taxon>Gunneridae</taxon>
        <taxon>Pentapetalae</taxon>
        <taxon>asterids</taxon>
        <taxon>campanulids</taxon>
        <taxon>Asterales</taxon>
        <taxon>Asteraceae</taxon>
        <taxon>Asteroideae</taxon>
        <taxon>Anthemideae</taxon>
        <taxon>Anthemidinae</taxon>
        <taxon>Tanacetum</taxon>
    </lineage>
</organism>
<dbReference type="Pfam" id="PF07727">
    <property type="entry name" value="RVT_2"/>
    <property type="match status" value="1"/>
</dbReference>
<dbReference type="InterPro" id="IPR043502">
    <property type="entry name" value="DNA/RNA_pol_sf"/>
</dbReference>
<sequence>MIDYSLWEVILNGDSPTPTRVVDGVVQAIAPTTIEQKLAKKNELKARGALLMALPEKHQLKFHIHKDSKSLMEAIEKRLQKLISQLEILGESLSQEDINLKFLRSLPTEWRTHTLIWRNKADLEEKSLDDLFNNLKIYEAEVKSSSSTSHTIQNIAFMSSNNTDITNESVSAVLSVYAASTKAPASILPNVNLSDVVIYSFFANQSNCPQLDNEDLKQIDDDDLEEMDLKWQMDMLTMRVRRFLQRTERNLGVNGTTAIGFDMSKCDGVGTYDWSFQADEEPTNCALMAFTSASSSSSSGSDSENSEKMTHPHFNRHVVPIAVLTRSRIVLLTAARPITTAVPPTSVTSPKPVNYVVNKAHSPIRRPINHRPAPKYRNFHQKVTTVKVNKVNAVKGYVAFGGNPKGGKIIGKYKIKTGKLDFDDVYFVKELKFNLFSVSQMCNKKNSVLFTDTVCVVLSSDIKLPDENHVLLRVPRENNMYNVDLKNAVNTACYVQNRVLVTKPHNKTPYELLLGRTPSIGFMRPFGCPVTILNTLDPLGKFNGKADEGLLVDTLSIARPLKYSIVEPGLFRKHCTYFFLENQPNVTESGPNWLFDIDTLTQSMNYQPVNRNADAAFDVKENENEVYISPSSSDKPKKHDEKAKREAKGKSLVDLSIRVRDLRDEFEEFFSNSTNRVNAVSAPVTVIRPNPTNSTNSFNADGPSDNVVSPKFKIGGKSLFMDPFQYLDDPDMPTLEDIIYSDDKEDIGAEANFSNLETSIAVSPIPTTRVHKDHPVTQIIGDLTSAPQTRSMARMVKEQGGLNQINDEDFHTCMFACFLSQEESKRVHQALKDPSCIKAMQEELLQFKMQKIDVKSAFLYKTIKEEVYVHQPPGFEDPDKVYKVVKELYGLHQAPRAWYETLANYLLENGFQRGKIDQTLFIKKKKRYILLVQVYVDDIIFGSTNKELRKAFEKLMKDKVGMSSMGELTFFLGLKYALMVNPPIYVSCIKQFWASVSIKKSNDVVKLQALIDRKKVCMSAKRTAWNEFSSSMASAVICLVTDDLSSHNTKYTSPALREKVFENMRRSGKGFSGVETPLFDTMLVQLQIQDAAEVEEDKDDETCATLTQKVAHLKHDKVAQALEIVKLKQRVKKLEKKRRSKSSRLKRLRKARMEEDVTAVKEVNAAKPIVFDDEEVTITMAQKLIKMKVEKARILDEQLAKRLQDEEIEQAAARERQEKEDLERTKVLQQQYDQKQENID</sequence>